<reference evidence="1" key="2">
    <citation type="submission" date="2022-08" db="EMBL/GenBank/DDBJ databases">
        <authorList>
            <person name="Poehlein A."/>
            <person name="Guzman J."/>
            <person name="Daniel R."/>
            <person name="Vilcinskas A."/>
        </authorList>
    </citation>
    <scope>NUCLEOTIDE SEQUENCE</scope>
    <source>
        <strain evidence="1">G314FT</strain>
    </source>
</reference>
<evidence type="ECO:0000313" key="1">
    <source>
        <dbReference type="EMBL" id="UUV98318.1"/>
    </source>
</evidence>
<gene>
    <name evidence="1" type="ORF">G314FT_04340</name>
</gene>
<evidence type="ECO:0000313" key="2">
    <source>
        <dbReference type="Proteomes" id="UP001058273"/>
    </source>
</evidence>
<dbReference type="Gene3D" id="3.40.630.10">
    <property type="entry name" value="Zn peptidases"/>
    <property type="match status" value="1"/>
</dbReference>
<sequence length="75" mass="8635">MVQVIQSQFATPLQLIGISATTGTEEFIKSDNSFDFVVFDPDEPTLPHQVDEYVDIDNYLDMIDKYKQIITTYLK</sequence>
<dbReference type="EMBL" id="CP102451">
    <property type="protein sequence ID" value="UUV98318.1"/>
    <property type="molecule type" value="Genomic_DNA"/>
</dbReference>
<dbReference type="Proteomes" id="UP001058273">
    <property type="component" value="Chromosome"/>
</dbReference>
<name>A0ABY5NY43_9ENTE</name>
<accession>A0ABY5NY43</accession>
<reference evidence="1" key="1">
    <citation type="submission" date="2022-08" db="EMBL/GenBank/DDBJ databases">
        <title>Genome sequence of Vagococcus luciliae DSM 112651.</title>
        <authorList>
            <person name="Juan G."/>
            <person name="Anja P."/>
            <person name="Rolf D."/>
            <person name="Kampfer P."/>
            <person name="Vilcinskas A."/>
        </authorList>
    </citation>
    <scope>NUCLEOTIDE SEQUENCE</scope>
    <source>
        <strain evidence="1">G314FT</strain>
    </source>
</reference>
<organism evidence="1 2">
    <name type="scientific">Vagococcus luciliae</name>
    <dbReference type="NCBI Taxonomy" id="2920380"/>
    <lineage>
        <taxon>Bacteria</taxon>
        <taxon>Bacillati</taxon>
        <taxon>Bacillota</taxon>
        <taxon>Bacilli</taxon>
        <taxon>Lactobacillales</taxon>
        <taxon>Enterococcaceae</taxon>
        <taxon>Vagococcus</taxon>
    </lineage>
</organism>
<dbReference type="SUPFAM" id="SSF53187">
    <property type="entry name" value="Zn-dependent exopeptidases"/>
    <property type="match status" value="1"/>
</dbReference>
<protein>
    <submittedName>
        <fullName evidence="1">Uncharacterized protein</fullName>
    </submittedName>
</protein>
<proteinExistence type="predicted"/>
<keyword evidence="2" id="KW-1185">Reference proteome</keyword>